<organism evidence="1 2">
    <name type="scientific">Pistacia atlantica</name>
    <dbReference type="NCBI Taxonomy" id="434234"/>
    <lineage>
        <taxon>Eukaryota</taxon>
        <taxon>Viridiplantae</taxon>
        <taxon>Streptophyta</taxon>
        <taxon>Embryophyta</taxon>
        <taxon>Tracheophyta</taxon>
        <taxon>Spermatophyta</taxon>
        <taxon>Magnoliopsida</taxon>
        <taxon>eudicotyledons</taxon>
        <taxon>Gunneridae</taxon>
        <taxon>Pentapetalae</taxon>
        <taxon>rosids</taxon>
        <taxon>malvids</taxon>
        <taxon>Sapindales</taxon>
        <taxon>Anacardiaceae</taxon>
        <taxon>Pistacia</taxon>
    </lineage>
</organism>
<comment type="caution">
    <text evidence="1">The sequence shown here is derived from an EMBL/GenBank/DDBJ whole genome shotgun (WGS) entry which is preliminary data.</text>
</comment>
<protein>
    <submittedName>
        <fullName evidence="1">Uncharacterized protein</fullName>
    </submittedName>
</protein>
<dbReference type="Proteomes" id="UP001164250">
    <property type="component" value="Chromosome 1"/>
</dbReference>
<evidence type="ECO:0000313" key="2">
    <source>
        <dbReference type="Proteomes" id="UP001164250"/>
    </source>
</evidence>
<sequence length="748" mass="84450">MANPVSLPLFQKVFIKNTTQRAVDVTILLLLLCLLAYRLLTLKDNGLAWFLAFLCESWFTFNWVLVICSRWTPMLYQTYPERLQQQVKELPPVDMFVTTADPVLEPPILTVNTVLSLLAVDYPANKLACYVSDDACSPLIFYSLVEASKFAKLWVPFCKKYNVQVRAPFRCFLDDRSVPSSANSGEFQQEWKKMKDEYEQLCRKIENATQQPFPFGLTGELAVFSNTELRNHTAIVKVLWENKEGLPDAVPHLIYISREKRPEHQHHYKAGAMNVLTRVSGSMTNAPFMLNVDCDMFVNNAQIFRQAMCLLLGAKNERDCGFVQSPQLFYDRPEQLLILHEYVGKGIVGIQGAFYQGTGCFHRRKVIYGLRPDEVEVQGRDVYSDENELQRDFGISREFMKSAAHALKGKTDYYPSNLSESLEAAHQVAGCGYEYGTSWGIKFGWMYGSTTEDILTGLTIHNRGWRTGYCSPDPPAFLGCAPPGGPATMTQQKRWATGLLEILFSKHNPIFGTLKGKLQFRQCLAYLWIFLWGLRSIPELCYALLPAYCLITNSNFLPSIQEPGIYIFVASFVSYNLYTLSEIIRTGFSIKAWWITQCMARIITLSAWLFGVINAVLKLLGLLETEFEVTRKGQSTSGDGGDDDDGQFVFDESPVFVPITVVVMVHLTALAISLFRLLPQSSGQGSGLGELFGSVFVLVSFWPFLQGLFRKGKYGIPLFTIFKSAALALLFIHLCKEVQNICVIVDMK</sequence>
<name>A0ACC1C5P5_9ROSI</name>
<gene>
    <name evidence="1" type="ORF">Patl1_01978</name>
</gene>
<reference evidence="2" key="1">
    <citation type="journal article" date="2023" name="G3 (Bethesda)">
        <title>Genome assembly and association tests identify interacting loci associated with vigor, precocity, and sex in interspecific pistachio rootstocks.</title>
        <authorList>
            <person name="Palmer W."/>
            <person name="Jacygrad E."/>
            <person name="Sagayaradj S."/>
            <person name="Cavanaugh K."/>
            <person name="Han R."/>
            <person name="Bertier L."/>
            <person name="Beede B."/>
            <person name="Kafkas S."/>
            <person name="Golino D."/>
            <person name="Preece J."/>
            <person name="Michelmore R."/>
        </authorList>
    </citation>
    <scope>NUCLEOTIDE SEQUENCE [LARGE SCALE GENOMIC DNA]</scope>
</reference>
<proteinExistence type="predicted"/>
<accession>A0ACC1C5P5</accession>
<keyword evidence="2" id="KW-1185">Reference proteome</keyword>
<evidence type="ECO:0000313" key="1">
    <source>
        <dbReference type="EMBL" id="KAJ0111160.1"/>
    </source>
</evidence>
<dbReference type="EMBL" id="CM047897">
    <property type="protein sequence ID" value="KAJ0111160.1"/>
    <property type="molecule type" value="Genomic_DNA"/>
</dbReference>